<evidence type="ECO:0000256" key="2">
    <source>
        <dbReference type="ARBA" id="ARBA00022771"/>
    </source>
</evidence>
<dbReference type="Proteomes" id="UP000663850">
    <property type="component" value="Unassembled WGS sequence"/>
</dbReference>
<dbReference type="Proteomes" id="UP000663827">
    <property type="component" value="Unassembled WGS sequence"/>
</dbReference>
<evidence type="ECO:0000313" key="6">
    <source>
        <dbReference type="EMBL" id="CAE6523943.1"/>
    </source>
</evidence>
<evidence type="ECO:0000313" key="7">
    <source>
        <dbReference type="EMBL" id="CAE7230829.1"/>
    </source>
</evidence>
<dbReference type="EMBL" id="CAJNJQ010006534">
    <property type="protein sequence ID" value="CAE7230829.1"/>
    <property type="molecule type" value="Genomic_DNA"/>
</dbReference>
<feature type="domain" description="RING-type" evidence="5">
    <location>
        <begin position="9"/>
        <end position="68"/>
    </location>
</feature>
<evidence type="ECO:0000313" key="8">
    <source>
        <dbReference type="Proteomes" id="UP000663850"/>
    </source>
</evidence>
<dbReference type="InterPro" id="IPR001841">
    <property type="entry name" value="Znf_RING"/>
</dbReference>
<name>A0A8H3DC31_9AGAM</name>
<sequence>MPSRPHLICSICETNVDTCYESENQQLQNVDNEETKTWLILCGHVICNSCYTSVVHASKRSYLCKHCNKKYKPGELDPQRIFILDTVPPVVGESRGLKEVADRLIQDRNKLLREGSKLLERFKMLQDEVEKADAKLESLLDDTFGQSEGFTSGVGGNARVDSSMQGAVDATADWEF</sequence>
<evidence type="ECO:0000256" key="1">
    <source>
        <dbReference type="ARBA" id="ARBA00022723"/>
    </source>
</evidence>
<dbReference type="AlphaFoldDB" id="A0A8H3DC31"/>
<keyword evidence="3" id="KW-0862">Zinc</keyword>
<dbReference type="PROSITE" id="PS50089">
    <property type="entry name" value="ZF_RING_2"/>
    <property type="match status" value="1"/>
</dbReference>
<evidence type="ECO:0000256" key="4">
    <source>
        <dbReference type="PROSITE-ProRule" id="PRU00175"/>
    </source>
</evidence>
<protein>
    <recommendedName>
        <fullName evidence="5">RING-type domain-containing protein</fullName>
    </recommendedName>
</protein>
<accession>A0A8H3DC31</accession>
<dbReference type="PROSITE" id="PS00518">
    <property type="entry name" value="ZF_RING_1"/>
    <property type="match status" value="1"/>
</dbReference>
<comment type="caution">
    <text evidence="6">The sequence shown here is derived from an EMBL/GenBank/DDBJ whole genome shotgun (WGS) entry which is preliminary data.</text>
</comment>
<dbReference type="Gene3D" id="3.30.40.10">
    <property type="entry name" value="Zinc/RING finger domain, C3HC4 (zinc finger)"/>
    <property type="match status" value="1"/>
</dbReference>
<proteinExistence type="predicted"/>
<evidence type="ECO:0000256" key="3">
    <source>
        <dbReference type="ARBA" id="ARBA00022833"/>
    </source>
</evidence>
<dbReference type="GO" id="GO:0008270">
    <property type="term" value="F:zinc ion binding"/>
    <property type="evidence" value="ECO:0007669"/>
    <property type="project" value="UniProtKB-KW"/>
</dbReference>
<dbReference type="EMBL" id="CAJMWZ010006531">
    <property type="protein sequence ID" value="CAE6523943.1"/>
    <property type="molecule type" value="Genomic_DNA"/>
</dbReference>
<keyword evidence="2 4" id="KW-0863">Zinc-finger</keyword>
<organism evidence="6 8">
    <name type="scientific">Rhizoctonia solani</name>
    <dbReference type="NCBI Taxonomy" id="456999"/>
    <lineage>
        <taxon>Eukaryota</taxon>
        <taxon>Fungi</taxon>
        <taxon>Dikarya</taxon>
        <taxon>Basidiomycota</taxon>
        <taxon>Agaricomycotina</taxon>
        <taxon>Agaricomycetes</taxon>
        <taxon>Cantharellales</taxon>
        <taxon>Ceratobasidiaceae</taxon>
        <taxon>Rhizoctonia</taxon>
    </lineage>
</organism>
<reference evidence="6" key="1">
    <citation type="submission" date="2021-01" db="EMBL/GenBank/DDBJ databases">
        <authorList>
            <person name="Kaushik A."/>
        </authorList>
    </citation>
    <scope>NUCLEOTIDE SEQUENCE</scope>
    <source>
        <strain evidence="7">AG5</strain>
        <strain evidence="6">Type strain: AG8-Rh-89/</strain>
    </source>
</reference>
<evidence type="ECO:0000259" key="5">
    <source>
        <dbReference type="PROSITE" id="PS50089"/>
    </source>
</evidence>
<dbReference type="InterPro" id="IPR013083">
    <property type="entry name" value="Znf_RING/FYVE/PHD"/>
</dbReference>
<keyword evidence="1" id="KW-0479">Metal-binding</keyword>
<gene>
    <name evidence="6" type="ORF">RDB_LOCUS121775</name>
    <name evidence="7" type="ORF">RDB_LOCUS185645</name>
</gene>
<dbReference type="InterPro" id="IPR017907">
    <property type="entry name" value="Znf_RING_CS"/>
</dbReference>